<evidence type="ECO:0000313" key="2">
    <source>
        <dbReference type="Proteomes" id="UP000325313"/>
    </source>
</evidence>
<comment type="caution">
    <text evidence="1">The sequence shown here is derived from an EMBL/GenBank/DDBJ whole genome shotgun (WGS) entry which is preliminary data.</text>
</comment>
<proteinExistence type="predicted"/>
<accession>A0A5B0NFN9</accession>
<reference evidence="1 2" key="1">
    <citation type="submission" date="2019-05" db="EMBL/GenBank/DDBJ databases">
        <title>Emergence of the Ug99 lineage of the wheat stem rust pathogen through somatic hybridization.</title>
        <authorList>
            <person name="Li F."/>
            <person name="Upadhyaya N.M."/>
            <person name="Sperschneider J."/>
            <person name="Matny O."/>
            <person name="Nguyen-Phuc H."/>
            <person name="Mago R."/>
            <person name="Raley C."/>
            <person name="Miller M.E."/>
            <person name="Silverstein K.A.T."/>
            <person name="Henningsen E."/>
            <person name="Hirsch C.D."/>
            <person name="Visser B."/>
            <person name="Pretorius Z.A."/>
            <person name="Steffenson B.J."/>
            <person name="Schwessinger B."/>
            <person name="Dodds P.N."/>
            <person name="Figueroa M."/>
        </authorList>
    </citation>
    <scope>NUCLEOTIDE SEQUENCE [LARGE SCALE GENOMIC DNA]</scope>
    <source>
        <strain evidence="1 2">Ug99</strain>
    </source>
</reference>
<organism evidence="1 2">
    <name type="scientific">Puccinia graminis f. sp. tritici</name>
    <dbReference type="NCBI Taxonomy" id="56615"/>
    <lineage>
        <taxon>Eukaryota</taxon>
        <taxon>Fungi</taxon>
        <taxon>Dikarya</taxon>
        <taxon>Basidiomycota</taxon>
        <taxon>Pucciniomycotina</taxon>
        <taxon>Pucciniomycetes</taxon>
        <taxon>Pucciniales</taxon>
        <taxon>Pucciniaceae</taxon>
        <taxon>Puccinia</taxon>
    </lineage>
</organism>
<dbReference type="Proteomes" id="UP000325313">
    <property type="component" value="Unassembled WGS sequence"/>
</dbReference>
<sequence>MIYTVHPELSGPRLPSQDMDEVLVVDRVFPGLRTRRMFNPMIIMSIAHKTLDRFIRQAWVPHQQHHGSMAIPNYIK</sequence>
<evidence type="ECO:0000313" key="1">
    <source>
        <dbReference type="EMBL" id="KAA1088141.1"/>
    </source>
</evidence>
<gene>
    <name evidence="1" type="ORF">PGTUg99_019380</name>
</gene>
<dbReference type="AlphaFoldDB" id="A0A5B0NFN9"/>
<protein>
    <submittedName>
        <fullName evidence="1">Uncharacterized protein</fullName>
    </submittedName>
</protein>
<dbReference type="EMBL" id="VDEP01000407">
    <property type="protein sequence ID" value="KAA1088141.1"/>
    <property type="molecule type" value="Genomic_DNA"/>
</dbReference>
<name>A0A5B0NFN9_PUCGR</name>